<dbReference type="GO" id="GO:0010073">
    <property type="term" value="P:meristem maintenance"/>
    <property type="evidence" value="ECO:0007669"/>
    <property type="project" value="InterPro"/>
</dbReference>
<feature type="domain" description="Aminotransferase-like plant mobile" evidence="1">
    <location>
        <begin position="47"/>
        <end position="249"/>
    </location>
</feature>
<dbReference type="PANTHER" id="PTHR46033">
    <property type="entry name" value="PROTEIN MAIN-LIKE 2"/>
    <property type="match status" value="1"/>
</dbReference>
<evidence type="ECO:0000313" key="3">
    <source>
        <dbReference type="Proteomes" id="UP000541444"/>
    </source>
</evidence>
<dbReference type="InterPro" id="IPR019557">
    <property type="entry name" value="AminoTfrase-like_pln_mobile"/>
</dbReference>
<protein>
    <recommendedName>
        <fullName evidence="1">Aminotransferase-like plant mobile domain-containing protein</fullName>
    </recommendedName>
</protein>
<dbReference type="AlphaFoldDB" id="A0A7J7MGI9"/>
<reference evidence="2 3" key="1">
    <citation type="journal article" date="2020" name="IScience">
        <title>Genome Sequencing of the Endangered Kingdonia uniflora (Circaeasteraceae, Ranunculales) Reveals Potential Mechanisms of Evolutionary Specialization.</title>
        <authorList>
            <person name="Sun Y."/>
            <person name="Deng T."/>
            <person name="Zhang A."/>
            <person name="Moore M.J."/>
            <person name="Landis J.B."/>
            <person name="Lin N."/>
            <person name="Zhang H."/>
            <person name="Zhang X."/>
            <person name="Huang J."/>
            <person name="Zhang X."/>
            <person name="Sun H."/>
            <person name="Wang H."/>
        </authorList>
    </citation>
    <scope>NUCLEOTIDE SEQUENCE [LARGE SCALE GENOMIC DNA]</scope>
    <source>
        <strain evidence="2">TB1705</strain>
        <tissue evidence="2">Leaf</tissue>
    </source>
</reference>
<accession>A0A7J7MGI9</accession>
<name>A0A7J7MGI9_9MAGN</name>
<dbReference type="EMBL" id="JACGCM010001538">
    <property type="protein sequence ID" value="KAF6154033.1"/>
    <property type="molecule type" value="Genomic_DNA"/>
</dbReference>
<dbReference type="Proteomes" id="UP000541444">
    <property type="component" value="Unassembled WGS sequence"/>
</dbReference>
<keyword evidence="3" id="KW-1185">Reference proteome</keyword>
<dbReference type="PANTHER" id="PTHR46033:SF8">
    <property type="entry name" value="PROTEIN MAINTENANCE OF MERISTEMS-LIKE"/>
    <property type="match status" value="1"/>
</dbReference>
<comment type="caution">
    <text evidence="2">The sequence shown here is derived from an EMBL/GenBank/DDBJ whole genome shotgun (WGS) entry which is preliminary data.</text>
</comment>
<gene>
    <name evidence="2" type="ORF">GIB67_026687</name>
</gene>
<organism evidence="2 3">
    <name type="scientific">Kingdonia uniflora</name>
    <dbReference type="NCBI Taxonomy" id="39325"/>
    <lineage>
        <taxon>Eukaryota</taxon>
        <taxon>Viridiplantae</taxon>
        <taxon>Streptophyta</taxon>
        <taxon>Embryophyta</taxon>
        <taxon>Tracheophyta</taxon>
        <taxon>Spermatophyta</taxon>
        <taxon>Magnoliopsida</taxon>
        <taxon>Ranunculales</taxon>
        <taxon>Circaeasteraceae</taxon>
        <taxon>Kingdonia</taxon>
    </lineage>
</organism>
<dbReference type="InterPro" id="IPR044824">
    <property type="entry name" value="MAIN-like"/>
</dbReference>
<sequence length="306" mass="35203">MLTSLSIGRYLTQMPYDDTWLILSNTRQLLPNIESIHINSGNVSITHLRTYLTVVADRVDDITIAHTFILFMMGHLWFQTANNTIPLGYIAAMNNLDSTAQYEWGSTIPASLYHGLDTAVTTGSAIIGFLQLLSYWLYEYCVVGHPIVKEEVKYPAYPHLRVWERWNRRKTNNQAANLFIIGKYHIDHRTVETITWKPWFDSTVFETEDVLNTKLRSRKRMPLQIPNENCEYYLGDRCWRQVTGEARIPLDPPLSMSPHISPAALHEMGQAGIINCEQLVIGEERVTWALYWAEQTSEVGHMLTDS</sequence>
<proteinExistence type="predicted"/>
<dbReference type="Pfam" id="PF10536">
    <property type="entry name" value="PMD"/>
    <property type="match status" value="1"/>
</dbReference>
<evidence type="ECO:0000259" key="1">
    <source>
        <dbReference type="Pfam" id="PF10536"/>
    </source>
</evidence>
<evidence type="ECO:0000313" key="2">
    <source>
        <dbReference type="EMBL" id="KAF6154033.1"/>
    </source>
</evidence>